<accession>A0A9D1S644</accession>
<evidence type="ECO:0000313" key="1">
    <source>
        <dbReference type="EMBL" id="HIU48321.1"/>
    </source>
</evidence>
<organism evidence="1 2">
    <name type="scientific">Candidatus Avimonoglobus intestinipullorum</name>
    <dbReference type="NCBI Taxonomy" id="2840699"/>
    <lineage>
        <taxon>Bacteria</taxon>
        <taxon>Bacillati</taxon>
        <taxon>Bacillota</taxon>
        <taxon>Clostridia</taxon>
        <taxon>Eubacteriales</taxon>
        <taxon>Candidatus Avimonoglobus</taxon>
    </lineage>
</organism>
<dbReference type="InterPro" id="IPR023214">
    <property type="entry name" value="HAD_sf"/>
</dbReference>
<dbReference type="EMBL" id="DVND01000080">
    <property type="protein sequence ID" value="HIU48321.1"/>
    <property type="molecule type" value="Genomic_DNA"/>
</dbReference>
<dbReference type="InterPro" id="IPR006379">
    <property type="entry name" value="HAD-SF_hydro_IIB"/>
</dbReference>
<dbReference type="Gene3D" id="3.30.1240.10">
    <property type="match status" value="1"/>
</dbReference>
<dbReference type="SFLD" id="SFLDG01140">
    <property type="entry name" value="C2.B:_Phosphomannomutase_and_P"/>
    <property type="match status" value="1"/>
</dbReference>
<reference evidence="1" key="1">
    <citation type="submission" date="2020-10" db="EMBL/GenBank/DDBJ databases">
        <authorList>
            <person name="Gilroy R."/>
        </authorList>
    </citation>
    <scope>NUCLEOTIDE SEQUENCE</scope>
    <source>
        <strain evidence="1">ChiSjej4B22-9803</strain>
    </source>
</reference>
<dbReference type="Proteomes" id="UP000824111">
    <property type="component" value="Unassembled WGS sequence"/>
</dbReference>
<sequence length="277" mass="30464">MGKFDGILLCSDLDDTLLTTEKTISEENKKAIAYFKEEGGLFTFATGRTVLGLGLPLAMVEPNAPVICFNGCGIYDPFDKKMLWERSLDKSAVRVIEFVEQNYPFSGIEVCTAEHVYFCRENELVAAHRRVERLPELVVDYHDIAEPWKKALFIQKPEELPLVKNGLLTSAFTRSYDFVQSDPRYYELLPKGASKGAALLELARLLGIDAAFTIGIGDNENDLTMVQNAGVGVAVANAIPAVLDAADVISTDNNTNAIATVIYGIEQGLIFSNCRVE</sequence>
<dbReference type="GO" id="GO:0000287">
    <property type="term" value="F:magnesium ion binding"/>
    <property type="evidence" value="ECO:0007669"/>
    <property type="project" value="TreeGrafter"/>
</dbReference>
<dbReference type="InterPro" id="IPR036412">
    <property type="entry name" value="HAD-like_sf"/>
</dbReference>
<proteinExistence type="predicted"/>
<dbReference type="GO" id="GO:0005829">
    <property type="term" value="C:cytosol"/>
    <property type="evidence" value="ECO:0007669"/>
    <property type="project" value="TreeGrafter"/>
</dbReference>
<dbReference type="Pfam" id="PF08282">
    <property type="entry name" value="Hydrolase_3"/>
    <property type="match status" value="1"/>
</dbReference>
<dbReference type="PANTHER" id="PTHR10000">
    <property type="entry name" value="PHOSPHOSERINE PHOSPHATASE"/>
    <property type="match status" value="1"/>
</dbReference>
<gene>
    <name evidence="1" type="ORF">IAB04_03075</name>
</gene>
<dbReference type="SUPFAM" id="SSF56784">
    <property type="entry name" value="HAD-like"/>
    <property type="match status" value="1"/>
</dbReference>
<dbReference type="InterPro" id="IPR000150">
    <property type="entry name" value="Cof"/>
</dbReference>
<dbReference type="GO" id="GO:0016791">
    <property type="term" value="F:phosphatase activity"/>
    <property type="evidence" value="ECO:0007669"/>
    <property type="project" value="TreeGrafter"/>
</dbReference>
<reference evidence="1" key="2">
    <citation type="journal article" date="2021" name="PeerJ">
        <title>Extensive microbial diversity within the chicken gut microbiome revealed by metagenomics and culture.</title>
        <authorList>
            <person name="Gilroy R."/>
            <person name="Ravi A."/>
            <person name="Getino M."/>
            <person name="Pursley I."/>
            <person name="Horton D.L."/>
            <person name="Alikhan N.F."/>
            <person name="Baker D."/>
            <person name="Gharbi K."/>
            <person name="Hall N."/>
            <person name="Watson M."/>
            <person name="Adriaenssens E.M."/>
            <person name="Foster-Nyarko E."/>
            <person name="Jarju S."/>
            <person name="Secka A."/>
            <person name="Antonio M."/>
            <person name="Oren A."/>
            <person name="Chaudhuri R.R."/>
            <person name="La Ragione R."/>
            <person name="Hildebrand F."/>
            <person name="Pallen M.J."/>
        </authorList>
    </citation>
    <scope>NUCLEOTIDE SEQUENCE</scope>
    <source>
        <strain evidence="1">ChiSjej4B22-9803</strain>
    </source>
</reference>
<dbReference type="Gene3D" id="3.40.50.1000">
    <property type="entry name" value="HAD superfamily/HAD-like"/>
    <property type="match status" value="1"/>
</dbReference>
<dbReference type="PANTHER" id="PTHR10000:SF8">
    <property type="entry name" value="HAD SUPERFAMILY HYDROLASE-LIKE, TYPE 3"/>
    <property type="match status" value="1"/>
</dbReference>
<dbReference type="SFLD" id="SFLDS00003">
    <property type="entry name" value="Haloacid_Dehalogenase"/>
    <property type="match status" value="1"/>
</dbReference>
<dbReference type="CDD" id="cd07516">
    <property type="entry name" value="HAD_Pase"/>
    <property type="match status" value="1"/>
</dbReference>
<comment type="caution">
    <text evidence="1">The sequence shown here is derived from an EMBL/GenBank/DDBJ whole genome shotgun (WGS) entry which is preliminary data.</text>
</comment>
<name>A0A9D1S644_9FIRM</name>
<dbReference type="NCBIfam" id="TIGR00099">
    <property type="entry name" value="Cof-subfamily"/>
    <property type="match status" value="1"/>
</dbReference>
<evidence type="ECO:0000313" key="2">
    <source>
        <dbReference type="Proteomes" id="UP000824111"/>
    </source>
</evidence>
<protein>
    <submittedName>
        <fullName evidence="1">HAD family phosphatase</fullName>
    </submittedName>
</protein>
<dbReference type="AlphaFoldDB" id="A0A9D1S644"/>
<dbReference type="NCBIfam" id="TIGR01484">
    <property type="entry name" value="HAD-SF-IIB"/>
    <property type="match status" value="1"/>
</dbReference>